<reference evidence="2 3" key="1">
    <citation type="journal article" date="2024" name="Nat. Commun.">
        <title>Phylogenomics reveals the evolutionary origins of lichenization in chlorophyte algae.</title>
        <authorList>
            <person name="Puginier C."/>
            <person name="Libourel C."/>
            <person name="Otte J."/>
            <person name="Skaloud P."/>
            <person name="Haon M."/>
            <person name="Grisel S."/>
            <person name="Petersen M."/>
            <person name="Berrin J.G."/>
            <person name="Delaux P.M."/>
            <person name="Dal Grande F."/>
            <person name="Keller J."/>
        </authorList>
    </citation>
    <scope>NUCLEOTIDE SEQUENCE [LARGE SCALE GENOMIC DNA]</scope>
    <source>
        <strain evidence="2 3">SAG 245.80</strain>
    </source>
</reference>
<dbReference type="GO" id="GO:0036064">
    <property type="term" value="C:ciliary basal body"/>
    <property type="evidence" value="ECO:0007669"/>
    <property type="project" value="TreeGrafter"/>
</dbReference>
<protein>
    <recommendedName>
        <fullName evidence="4">LisH domain-containing protein</fullName>
    </recommendedName>
</protein>
<accession>A0AAW1SIK4</accession>
<evidence type="ECO:0000313" key="3">
    <source>
        <dbReference type="Proteomes" id="UP001445335"/>
    </source>
</evidence>
<organism evidence="2 3">
    <name type="scientific">Elliptochloris bilobata</name>
    <dbReference type="NCBI Taxonomy" id="381761"/>
    <lineage>
        <taxon>Eukaryota</taxon>
        <taxon>Viridiplantae</taxon>
        <taxon>Chlorophyta</taxon>
        <taxon>core chlorophytes</taxon>
        <taxon>Trebouxiophyceae</taxon>
        <taxon>Trebouxiophyceae incertae sedis</taxon>
        <taxon>Elliptochloris clade</taxon>
        <taxon>Elliptochloris</taxon>
    </lineage>
</organism>
<dbReference type="EMBL" id="JALJOU010000002">
    <property type="protein sequence ID" value="KAK9845897.1"/>
    <property type="molecule type" value="Genomic_DNA"/>
</dbReference>
<dbReference type="Pfam" id="PF16045">
    <property type="entry name" value="LisH_2"/>
    <property type="match status" value="1"/>
</dbReference>
<dbReference type="AlphaFoldDB" id="A0AAW1SIK4"/>
<dbReference type="InterPro" id="IPR055289">
    <property type="entry name" value="OFD1"/>
</dbReference>
<feature type="compositionally biased region" description="Low complexity" evidence="1">
    <location>
        <begin position="267"/>
        <end position="281"/>
    </location>
</feature>
<sequence>MGSYAHCLVTAGPEVQTLKAQLREHLKDSGITNVLKAQMRVLLVERLQRSHGLQLGRRHGAADPLCSAADSLVAEYLRASGMPYSLAVFQPESGLAAPLSLTDAGVPAEARHASQGAPAGAWRIAARALRQSDPHFGSSPKALQRHVMAATSEARTARAREDAWHAAAEAADLSLDEALTAAEAALCAAEDARVVAAAFARDVADAAAAGVGQAQGGRPSGAGSAALAYESRLAVLKAGEARLSASLLAVRRRVAVQRAAAARHLGRLAAPKPGSAEDAASGEGGSSGGERPAPLLAKRARMGPDGSLLFPLSPRRSMELA</sequence>
<dbReference type="PROSITE" id="PS50896">
    <property type="entry name" value="LISH"/>
    <property type="match status" value="1"/>
</dbReference>
<dbReference type="PANTHER" id="PTHR39063:SF1">
    <property type="entry name" value="OFD1 CENTRIOLE AND CENTRIOLAR SATELLITE PROTEIN"/>
    <property type="match status" value="1"/>
</dbReference>
<comment type="caution">
    <text evidence="2">The sequence shown here is derived from an EMBL/GenBank/DDBJ whole genome shotgun (WGS) entry which is preliminary data.</text>
</comment>
<feature type="region of interest" description="Disordered" evidence="1">
    <location>
        <begin position="267"/>
        <end position="321"/>
    </location>
</feature>
<evidence type="ECO:0000256" key="1">
    <source>
        <dbReference type="SAM" id="MobiDB-lite"/>
    </source>
</evidence>
<dbReference type="GO" id="GO:0060287">
    <property type="term" value="P:epithelial cilium movement involved in determination of left/right asymmetry"/>
    <property type="evidence" value="ECO:0007669"/>
    <property type="project" value="TreeGrafter"/>
</dbReference>
<keyword evidence="3" id="KW-1185">Reference proteome</keyword>
<dbReference type="Proteomes" id="UP001445335">
    <property type="component" value="Unassembled WGS sequence"/>
</dbReference>
<evidence type="ECO:0000313" key="2">
    <source>
        <dbReference type="EMBL" id="KAK9845897.1"/>
    </source>
</evidence>
<dbReference type="GO" id="GO:0005576">
    <property type="term" value="C:extracellular region"/>
    <property type="evidence" value="ECO:0007669"/>
    <property type="project" value="GOC"/>
</dbReference>
<evidence type="ECO:0008006" key="4">
    <source>
        <dbReference type="Google" id="ProtNLM"/>
    </source>
</evidence>
<name>A0AAW1SIK4_9CHLO</name>
<gene>
    <name evidence="2" type="ORF">WJX81_005459</name>
</gene>
<proteinExistence type="predicted"/>
<dbReference type="InterPro" id="IPR006594">
    <property type="entry name" value="LisH"/>
</dbReference>
<dbReference type="PANTHER" id="PTHR39063">
    <property type="entry name" value="ORAL-FACIAL-DIGITAL SYNDROME 1 PROTEIN HOMOLOG"/>
    <property type="match status" value="1"/>
</dbReference>